<reference evidence="1 2" key="1">
    <citation type="submission" date="2023-03" db="EMBL/GenBank/DDBJ databases">
        <title>High recombination rates correlate with genetic variation in Cardiocondyla obscurior ants.</title>
        <authorList>
            <person name="Errbii M."/>
        </authorList>
    </citation>
    <scope>NUCLEOTIDE SEQUENCE [LARGE SCALE GENOMIC DNA]</scope>
    <source>
        <strain evidence="1">Alpha-2009</strain>
        <tissue evidence="1">Whole body</tissue>
    </source>
</reference>
<gene>
    <name evidence="1" type="ORF">PUN28_017958</name>
</gene>
<keyword evidence="2" id="KW-1185">Reference proteome</keyword>
<comment type="caution">
    <text evidence="1">The sequence shown here is derived from an EMBL/GenBank/DDBJ whole genome shotgun (WGS) entry which is preliminary data.</text>
</comment>
<evidence type="ECO:0000313" key="1">
    <source>
        <dbReference type="EMBL" id="KAL0102381.1"/>
    </source>
</evidence>
<organism evidence="1 2">
    <name type="scientific">Cardiocondyla obscurior</name>
    <dbReference type="NCBI Taxonomy" id="286306"/>
    <lineage>
        <taxon>Eukaryota</taxon>
        <taxon>Metazoa</taxon>
        <taxon>Ecdysozoa</taxon>
        <taxon>Arthropoda</taxon>
        <taxon>Hexapoda</taxon>
        <taxon>Insecta</taxon>
        <taxon>Pterygota</taxon>
        <taxon>Neoptera</taxon>
        <taxon>Endopterygota</taxon>
        <taxon>Hymenoptera</taxon>
        <taxon>Apocrita</taxon>
        <taxon>Aculeata</taxon>
        <taxon>Formicoidea</taxon>
        <taxon>Formicidae</taxon>
        <taxon>Myrmicinae</taxon>
        <taxon>Cardiocondyla</taxon>
    </lineage>
</organism>
<dbReference type="EMBL" id="JADYXP020000022">
    <property type="protein sequence ID" value="KAL0102381.1"/>
    <property type="molecule type" value="Genomic_DNA"/>
</dbReference>
<sequence>MRPHLLKILLLNVIEHFPQDLKEGKPHKVLPLAVIKIREKEAARLRLYRLSLKKERKRSSNDKKHQNLLAKRRKIYQENKEINREKKQVYYRNNKDKICIKKKRDYYANSTYICSQKKKWCYKNLENNRVKNREYKNKNKNLIKRRYLYYESKRTNSTYSNKKQEIVKNITKKYESFWCRSSLLFRKNFIEKNIYNNLKIKVKLQKN</sequence>
<evidence type="ECO:0000313" key="2">
    <source>
        <dbReference type="Proteomes" id="UP001430953"/>
    </source>
</evidence>
<name>A0AAW2EF98_9HYME</name>
<protein>
    <submittedName>
        <fullName evidence="1">Uncharacterized protein</fullName>
    </submittedName>
</protein>
<dbReference type="AlphaFoldDB" id="A0AAW2EF98"/>
<accession>A0AAW2EF98</accession>
<dbReference type="Proteomes" id="UP001430953">
    <property type="component" value="Unassembled WGS sequence"/>
</dbReference>
<proteinExistence type="predicted"/>